<comment type="caution">
    <text evidence="2">The sequence shown here is derived from an EMBL/GenBank/DDBJ whole genome shotgun (WGS) entry which is preliminary data.</text>
</comment>
<sequence>MSTEVIIHSNDRIHNLLCGKQQHVGHSKNKNRNHFLNVKDNHDFSKYPFPDPIEPNKSMLVSSEKNQNTLKPIQNQMTEFSKLRDEEEMIGNVSQYLQVYETNTKRKAMLMHQELEEYYLAPLSRKLAKKTSGKDYESFVRAKSRAVSAFDKQTNTRDTFLKQLPSIPTIKIESKDLTDPILRYRKNAADEKRLTKIIQKSTGEWKEPPVFPERDTMNVKKWNMLQETRFYEGSTNNNSTKGKKVFPKENHSHINEIVDAFSPPPQRLPRIERPKRDCQIDHIKFEPY</sequence>
<evidence type="ECO:0000256" key="1">
    <source>
        <dbReference type="SAM" id="MobiDB-lite"/>
    </source>
</evidence>
<accession>A0A1J4KBG1</accession>
<dbReference type="VEuPathDB" id="TrichDB:TRFO_25122"/>
<proteinExistence type="predicted"/>
<dbReference type="Proteomes" id="UP000179807">
    <property type="component" value="Unassembled WGS sequence"/>
</dbReference>
<dbReference type="EMBL" id="MLAK01000715">
    <property type="protein sequence ID" value="OHT06813.1"/>
    <property type="molecule type" value="Genomic_DNA"/>
</dbReference>
<keyword evidence="3" id="KW-1185">Reference proteome</keyword>
<name>A0A1J4KBG1_9EUKA</name>
<dbReference type="AlphaFoldDB" id="A0A1J4KBG1"/>
<dbReference type="OrthoDB" id="10443633at2759"/>
<protein>
    <submittedName>
        <fullName evidence="2">Uncharacterized protein</fullName>
    </submittedName>
</protein>
<dbReference type="GeneID" id="94838854"/>
<organism evidence="2 3">
    <name type="scientific">Tritrichomonas foetus</name>
    <dbReference type="NCBI Taxonomy" id="1144522"/>
    <lineage>
        <taxon>Eukaryota</taxon>
        <taxon>Metamonada</taxon>
        <taxon>Parabasalia</taxon>
        <taxon>Tritrichomonadida</taxon>
        <taxon>Tritrichomonadidae</taxon>
        <taxon>Tritrichomonas</taxon>
    </lineage>
</organism>
<evidence type="ECO:0000313" key="2">
    <source>
        <dbReference type="EMBL" id="OHT06813.1"/>
    </source>
</evidence>
<evidence type="ECO:0000313" key="3">
    <source>
        <dbReference type="Proteomes" id="UP000179807"/>
    </source>
</evidence>
<feature type="region of interest" description="Disordered" evidence="1">
    <location>
        <begin position="255"/>
        <end position="274"/>
    </location>
</feature>
<reference evidence="2" key="1">
    <citation type="submission" date="2016-10" db="EMBL/GenBank/DDBJ databases">
        <authorList>
            <person name="Benchimol M."/>
            <person name="Almeida L.G."/>
            <person name="Vasconcelos A.T."/>
            <person name="Perreira-Neves A."/>
            <person name="Rosa I.A."/>
            <person name="Tasca T."/>
            <person name="Bogo M.R."/>
            <person name="de Souza W."/>
        </authorList>
    </citation>
    <scope>NUCLEOTIDE SEQUENCE [LARGE SCALE GENOMIC DNA]</scope>
    <source>
        <strain evidence="2">K</strain>
    </source>
</reference>
<dbReference type="RefSeq" id="XP_068359949.1">
    <property type="nucleotide sequence ID" value="XM_068504150.1"/>
</dbReference>
<gene>
    <name evidence="2" type="ORF">TRFO_25122</name>
</gene>